<keyword evidence="2" id="KW-1185">Reference proteome</keyword>
<name>A0ABX7JHU3_9RHOB</name>
<dbReference type="SUPFAM" id="SSF69279">
    <property type="entry name" value="Phage tail proteins"/>
    <property type="match status" value="1"/>
</dbReference>
<dbReference type="Proteomes" id="UP000663629">
    <property type="component" value="Chromosome 1"/>
</dbReference>
<sequence length="324" mass="34723">MTPDFKIIAAGVNITPQIKDRLLGLTITDEAGTKADTVEIVLDDRDGLIELPASGAPLLVFLGYRETGLIPMGLFTSDEVMVTSPPATLTIRAKAAELSGSIKDQKTRSWDKITLGDIVITIAGEHGLTPKVAERFGAVMVEHIDQTEESDISFLDRMAREHDALLSIKGGALLFMGKGEGRTVSGLPIPPRPVLERNAITWTLTLTTREAYKSVMAIWQDTMQAKRQEVAAGEGSPALKLRHIHKTEDEAKAAANAKLREITRGNDTFEASFPGDPLIAAEGRILTAGFRAGVNGLWSIKTATHTLDGGGFSTAISAERPGAD</sequence>
<evidence type="ECO:0000313" key="2">
    <source>
        <dbReference type="Proteomes" id="UP000663629"/>
    </source>
</evidence>
<evidence type="ECO:0000313" key="1">
    <source>
        <dbReference type="EMBL" id="QRZ12444.1"/>
    </source>
</evidence>
<proteinExistence type="predicted"/>
<dbReference type="Pfam" id="PF05954">
    <property type="entry name" value="Phage_GPD"/>
    <property type="match status" value="1"/>
</dbReference>
<reference evidence="1 2" key="1">
    <citation type="submission" date="2021-02" db="EMBL/GenBank/DDBJ databases">
        <title>Paracoccus methylovroum sp.nov., a new methanol and methylamine utilizing methylotrophic denitrifer.</title>
        <authorList>
            <person name="Timsy T."/>
            <person name="Behrendt U."/>
            <person name="Ulrich A."/>
            <person name="Spanner T."/>
            <person name="Foesel B.U."/>
            <person name="Horn M.A."/>
            <person name="Kolb S."/>
        </authorList>
    </citation>
    <scope>NUCLEOTIDE SEQUENCE [LARGE SCALE GENOMIC DNA]</scope>
    <source>
        <strain evidence="1 2">H4-D09</strain>
    </source>
</reference>
<gene>
    <name evidence="1" type="ORF">JWJ88_07405</name>
</gene>
<dbReference type="RefSeq" id="WP_205293478.1">
    <property type="nucleotide sequence ID" value="NZ_CP070368.1"/>
</dbReference>
<dbReference type="EMBL" id="CP070368">
    <property type="protein sequence ID" value="QRZ12444.1"/>
    <property type="molecule type" value="Genomic_DNA"/>
</dbReference>
<protein>
    <submittedName>
        <fullName evidence="1">Phage tail protein</fullName>
    </submittedName>
</protein>
<organism evidence="1 2">
    <name type="scientific">Paracoccus methylovorus</name>
    <dbReference type="NCBI Taxonomy" id="2812658"/>
    <lineage>
        <taxon>Bacteria</taxon>
        <taxon>Pseudomonadati</taxon>
        <taxon>Pseudomonadota</taxon>
        <taxon>Alphaproteobacteria</taxon>
        <taxon>Rhodobacterales</taxon>
        <taxon>Paracoccaceae</taxon>
        <taxon>Paracoccus</taxon>
    </lineage>
</organism>
<accession>A0ABX7JHU3</accession>